<keyword evidence="2" id="KW-1185">Reference proteome</keyword>
<protein>
    <submittedName>
        <fullName evidence="1">Uncharacterized protein</fullName>
    </submittedName>
</protein>
<dbReference type="Proteomes" id="UP001227268">
    <property type="component" value="Unassembled WGS sequence"/>
</dbReference>
<evidence type="ECO:0000313" key="2">
    <source>
        <dbReference type="Proteomes" id="UP001227268"/>
    </source>
</evidence>
<evidence type="ECO:0000313" key="1">
    <source>
        <dbReference type="EMBL" id="KAJ9105491.1"/>
    </source>
</evidence>
<gene>
    <name evidence="1" type="ORF">QFC21_001862</name>
</gene>
<sequence>MRGLVSQLLQFPRFRRRSLCTPQTTILLPLLYTPTTASLVRSSWAPDCHSIRSYTSNTVPQHDSDPNDPHQGQRGVIKAKAEIFSVPPDDESNTKNTPPALPTSASTTTSSIKKINKALSRRQVPELVEEELEEQFVRATNKTSNALSFPGFAGNESEAPTVLTPAFFPIFIPLPQPSQLDQQLHPGENKADLRIVKAQMRKANKKKKAKKKYNADQGISDRSAGSGAVNTGGAQTSPVAS</sequence>
<comment type="caution">
    <text evidence="1">The sequence shown here is derived from an EMBL/GenBank/DDBJ whole genome shotgun (WGS) entry which is preliminary data.</text>
</comment>
<proteinExistence type="predicted"/>
<name>A0ACC2W3Q4_9TREE</name>
<organism evidence="1 2">
    <name type="scientific">Naganishia friedmannii</name>
    <dbReference type="NCBI Taxonomy" id="89922"/>
    <lineage>
        <taxon>Eukaryota</taxon>
        <taxon>Fungi</taxon>
        <taxon>Dikarya</taxon>
        <taxon>Basidiomycota</taxon>
        <taxon>Agaricomycotina</taxon>
        <taxon>Tremellomycetes</taxon>
        <taxon>Filobasidiales</taxon>
        <taxon>Filobasidiaceae</taxon>
        <taxon>Naganishia</taxon>
    </lineage>
</organism>
<dbReference type="EMBL" id="JASBWT010000004">
    <property type="protein sequence ID" value="KAJ9105491.1"/>
    <property type="molecule type" value="Genomic_DNA"/>
</dbReference>
<reference evidence="1" key="1">
    <citation type="submission" date="2023-04" db="EMBL/GenBank/DDBJ databases">
        <title>Draft Genome sequencing of Naganishia species isolated from polar environments using Oxford Nanopore Technology.</title>
        <authorList>
            <person name="Leo P."/>
            <person name="Venkateswaran K."/>
        </authorList>
    </citation>
    <scope>NUCLEOTIDE SEQUENCE</scope>
    <source>
        <strain evidence="1">MNA-CCFEE 5423</strain>
    </source>
</reference>
<accession>A0ACC2W3Q4</accession>